<gene>
    <name evidence="1" type="ORF">DLM75_17525</name>
</gene>
<dbReference type="AlphaFoldDB" id="A0A396Z298"/>
<name>A0A396Z298_9LEPT</name>
<accession>A0A396Z298</accession>
<comment type="caution">
    <text evidence="1">The sequence shown here is derived from an EMBL/GenBank/DDBJ whole genome shotgun (WGS) entry which is preliminary data.</text>
</comment>
<dbReference type="Proteomes" id="UP000265798">
    <property type="component" value="Unassembled WGS sequence"/>
</dbReference>
<proteinExistence type="predicted"/>
<sequence>MTEVSLFQGLGTIFYKGSDPIETFRPLILLFHLQFLFLFWTPFYHLHSSYPNSTAISHAVSGTDRKFGRFVFLSDVDIRIHSL</sequence>
<evidence type="ECO:0000313" key="2">
    <source>
        <dbReference type="Proteomes" id="UP000265798"/>
    </source>
</evidence>
<protein>
    <submittedName>
        <fullName evidence="1">Uncharacterized protein</fullName>
    </submittedName>
</protein>
<dbReference type="EMBL" id="QHCT01000005">
    <property type="protein sequence ID" value="RHX87300.1"/>
    <property type="molecule type" value="Genomic_DNA"/>
</dbReference>
<organism evidence="1 2">
    <name type="scientific">Leptospira stimsonii</name>
    <dbReference type="NCBI Taxonomy" id="2202203"/>
    <lineage>
        <taxon>Bacteria</taxon>
        <taxon>Pseudomonadati</taxon>
        <taxon>Spirochaetota</taxon>
        <taxon>Spirochaetia</taxon>
        <taxon>Leptospirales</taxon>
        <taxon>Leptospiraceae</taxon>
        <taxon>Leptospira</taxon>
    </lineage>
</organism>
<evidence type="ECO:0000313" key="1">
    <source>
        <dbReference type="EMBL" id="RHX87300.1"/>
    </source>
</evidence>
<reference evidence="2" key="1">
    <citation type="submission" date="2018-05" db="EMBL/GenBank/DDBJ databases">
        <title>Leptospira yasudae sp. nov. and Leptospira stimsonii sp. nov., two pathogenic species of the genus Leptospira isolated from environmental sources.</title>
        <authorList>
            <person name="Casanovas-Massana A."/>
            <person name="Hamond C."/>
            <person name="Santos L.A."/>
            <person name="Hacker K.P."/>
            <person name="Balassiano I."/>
            <person name="Medeiros M.A."/>
            <person name="Reis M.G."/>
            <person name="Ko A.I."/>
            <person name="Wunder E.A."/>
        </authorList>
    </citation>
    <scope>NUCLEOTIDE SEQUENCE [LARGE SCALE GENOMIC DNA]</scope>
    <source>
        <strain evidence="2">Yale</strain>
    </source>
</reference>